<reference evidence="1" key="1">
    <citation type="submission" date="2019-11" db="EMBL/GenBank/DDBJ databases">
        <authorList>
            <person name="Feng L."/>
        </authorList>
    </citation>
    <scope>NUCLEOTIDE SEQUENCE</scope>
    <source>
        <strain evidence="1">BgluceraseaLFYP119</strain>
    </source>
</reference>
<sequence>MDNNKTTKNQNFDFAQMEDEIQEVQDVIERAVNSRVSGE</sequence>
<dbReference type="EMBL" id="CACRST010000006">
    <property type="protein sequence ID" value="VYS76247.1"/>
    <property type="molecule type" value="Genomic_DNA"/>
</dbReference>
<evidence type="ECO:0000313" key="1">
    <source>
        <dbReference type="EMBL" id="VYS76247.1"/>
    </source>
</evidence>
<gene>
    <name evidence="1" type="ORF">BGLFYP119_00507</name>
</gene>
<organism evidence="1">
    <name type="scientific">Blautia glucerasea</name>
    <dbReference type="NCBI Taxonomy" id="536633"/>
    <lineage>
        <taxon>Bacteria</taxon>
        <taxon>Bacillati</taxon>
        <taxon>Bacillota</taxon>
        <taxon>Clostridia</taxon>
        <taxon>Lachnospirales</taxon>
        <taxon>Lachnospiraceae</taxon>
        <taxon>Blautia</taxon>
    </lineage>
</organism>
<name>A0A6N2R5Z7_9FIRM</name>
<proteinExistence type="predicted"/>
<dbReference type="AlphaFoldDB" id="A0A6N2R5Z7"/>
<accession>A0A6N2R5Z7</accession>
<protein>
    <submittedName>
        <fullName evidence="1">Uncharacterized protein</fullName>
    </submittedName>
</protein>